<sequence>MKTTMNNDTWIDLFTLELRMRRVPGAVIGDAVASVRELMADSGQSAEEEFGPARQYAASLALPVMGIRQQALKTVFLPVLGLFAFLVFSLASTAFFNDDLLLLSVPQALLLAVPILLTVMFSFYPRSVLRLRWFPVILVLVAGGSGALATLFSPSSPADAWLVISALPLMIGTLSALVVMSIVGTIVTLRSRDADEIVEPLEARDDARPRGRRLAFLIVTDWLFVILTFVIFAMTWVLSSLRP</sequence>
<accession>A0A4Q2MDL9</accession>
<dbReference type="Proteomes" id="UP000581087">
    <property type="component" value="Unassembled WGS sequence"/>
</dbReference>
<reference evidence="2 5" key="2">
    <citation type="submission" date="2020-07" db="EMBL/GenBank/DDBJ databases">
        <title>Sequencing the genomes of 1000 actinobacteria strains.</title>
        <authorList>
            <person name="Klenk H.-P."/>
        </authorList>
    </citation>
    <scope>NUCLEOTIDE SEQUENCE [LARGE SCALE GENOMIC DNA]</scope>
    <source>
        <strain evidence="2 5">DSM 23870</strain>
    </source>
</reference>
<feature type="transmembrane region" description="Helical" evidence="1">
    <location>
        <begin position="75"/>
        <end position="95"/>
    </location>
</feature>
<reference evidence="3 4" key="1">
    <citation type="submission" date="2019-01" db="EMBL/GenBank/DDBJ databases">
        <title>Agromyces.</title>
        <authorList>
            <person name="Li J."/>
        </authorList>
    </citation>
    <scope>NUCLEOTIDE SEQUENCE [LARGE SCALE GENOMIC DNA]</scope>
    <source>
        <strain evidence="3 4">DSM 23870</strain>
    </source>
</reference>
<keyword evidence="4" id="KW-1185">Reference proteome</keyword>
<keyword evidence="1" id="KW-1133">Transmembrane helix</keyword>
<proteinExistence type="predicted"/>
<protein>
    <submittedName>
        <fullName evidence="3">Uncharacterized protein</fullName>
    </submittedName>
</protein>
<dbReference type="AlphaFoldDB" id="A0A4Q2MDL9"/>
<dbReference type="RefSeq" id="WP_129172495.1">
    <property type="nucleotide sequence ID" value="NZ_JACCBI010000001.1"/>
</dbReference>
<feature type="transmembrane region" description="Helical" evidence="1">
    <location>
        <begin position="214"/>
        <end position="238"/>
    </location>
</feature>
<evidence type="ECO:0000313" key="2">
    <source>
        <dbReference type="EMBL" id="NYD67555.1"/>
    </source>
</evidence>
<organism evidence="3 4">
    <name type="scientific">Agromyces atrinae</name>
    <dbReference type="NCBI Taxonomy" id="592376"/>
    <lineage>
        <taxon>Bacteria</taxon>
        <taxon>Bacillati</taxon>
        <taxon>Actinomycetota</taxon>
        <taxon>Actinomycetes</taxon>
        <taxon>Micrococcales</taxon>
        <taxon>Microbacteriaceae</taxon>
        <taxon>Agromyces</taxon>
    </lineage>
</organism>
<evidence type="ECO:0000313" key="3">
    <source>
        <dbReference type="EMBL" id="RXZ88231.1"/>
    </source>
</evidence>
<keyword evidence="1" id="KW-0812">Transmembrane</keyword>
<dbReference type="EMBL" id="SDPM01000001">
    <property type="protein sequence ID" value="RXZ88231.1"/>
    <property type="molecule type" value="Genomic_DNA"/>
</dbReference>
<gene>
    <name evidence="2" type="ORF">BJ972_002074</name>
    <name evidence="3" type="ORF">ESP50_03360</name>
</gene>
<dbReference type="OrthoDB" id="5192631at2"/>
<dbReference type="Proteomes" id="UP000292686">
    <property type="component" value="Unassembled WGS sequence"/>
</dbReference>
<evidence type="ECO:0000313" key="4">
    <source>
        <dbReference type="Proteomes" id="UP000292686"/>
    </source>
</evidence>
<feature type="transmembrane region" description="Helical" evidence="1">
    <location>
        <begin position="160"/>
        <end position="183"/>
    </location>
</feature>
<name>A0A4Q2MDL9_9MICO</name>
<keyword evidence="1" id="KW-0472">Membrane</keyword>
<comment type="caution">
    <text evidence="3">The sequence shown here is derived from an EMBL/GenBank/DDBJ whole genome shotgun (WGS) entry which is preliminary data.</text>
</comment>
<feature type="transmembrane region" description="Helical" evidence="1">
    <location>
        <begin position="133"/>
        <end position="154"/>
    </location>
</feature>
<feature type="transmembrane region" description="Helical" evidence="1">
    <location>
        <begin position="101"/>
        <end position="121"/>
    </location>
</feature>
<evidence type="ECO:0000256" key="1">
    <source>
        <dbReference type="SAM" id="Phobius"/>
    </source>
</evidence>
<evidence type="ECO:0000313" key="5">
    <source>
        <dbReference type="Proteomes" id="UP000581087"/>
    </source>
</evidence>
<dbReference type="EMBL" id="JACCBI010000001">
    <property type="protein sequence ID" value="NYD67555.1"/>
    <property type="molecule type" value="Genomic_DNA"/>
</dbReference>